<dbReference type="Proteomes" id="UP001296104">
    <property type="component" value="Unassembled WGS sequence"/>
</dbReference>
<proteinExistence type="predicted"/>
<evidence type="ECO:0000313" key="1">
    <source>
        <dbReference type="EMBL" id="CAK3980305.1"/>
    </source>
</evidence>
<keyword evidence="2" id="KW-1185">Reference proteome</keyword>
<protein>
    <submittedName>
        <fullName evidence="1">Uncharacterized protein</fullName>
    </submittedName>
</protein>
<name>A0AAI9EA53_9PEZI</name>
<organism evidence="1 2">
    <name type="scientific">Lecanosticta acicola</name>
    <dbReference type="NCBI Taxonomy" id="111012"/>
    <lineage>
        <taxon>Eukaryota</taxon>
        <taxon>Fungi</taxon>
        <taxon>Dikarya</taxon>
        <taxon>Ascomycota</taxon>
        <taxon>Pezizomycotina</taxon>
        <taxon>Dothideomycetes</taxon>
        <taxon>Dothideomycetidae</taxon>
        <taxon>Mycosphaerellales</taxon>
        <taxon>Mycosphaerellaceae</taxon>
        <taxon>Lecanosticta</taxon>
    </lineage>
</organism>
<comment type="caution">
    <text evidence="1">The sequence shown here is derived from an EMBL/GenBank/DDBJ whole genome shotgun (WGS) entry which is preliminary data.</text>
</comment>
<accession>A0AAI9EA53</accession>
<sequence length="176" mass="19284">MHLPPGLAVVQRSEEEGRAYMDWHMRQAMSEPCFFSMQLLNAATPLVTQGKLAQEVVLRLRGQVVTHLNAAIRDPDRMLTIPVLLTVASIALHERLFGEARNALEIHGPAFSRMLALKGGIESLEVPRIGFALIKFTTDVLSSTNSGMSTGDLLKRWAPSGLRKQHPGYGSAAEQA</sequence>
<evidence type="ECO:0000313" key="2">
    <source>
        <dbReference type="Proteomes" id="UP001296104"/>
    </source>
</evidence>
<dbReference type="AlphaFoldDB" id="A0AAI9EA53"/>
<dbReference type="EMBL" id="CAVMBE010000018">
    <property type="protein sequence ID" value="CAK3980305.1"/>
    <property type="molecule type" value="Genomic_DNA"/>
</dbReference>
<reference evidence="1" key="1">
    <citation type="submission" date="2023-11" db="EMBL/GenBank/DDBJ databases">
        <authorList>
            <person name="Alioto T."/>
            <person name="Alioto T."/>
            <person name="Gomez Garrido J."/>
        </authorList>
    </citation>
    <scope>NUCLEOTIDE SEQUENCE</scope>
</reference>
<gene>
    <name evidence="1" type="ORF">LECACI_7A003758</name>
</gene>